<evidence type="ECO:0000313" key="12">
    <source>
        <dbReference type="EMBL" id="KAA8494582.1"/>
    </source>
</evidence>
<dbReference type="InterPro" id="IPR024766">
    <property type="entry name" value="Znf_RING_H2"/>
</dbReference>
<feature type="region of interest" description="Disordered" evidence="10">
    <location>
        <begin position="133"/>
        <end position="153"/>
    </location>
</feature>
<proteinExistence type="predicted"/>
<keyword evidence="7" id="KW-0833">Ubl conjugation pathway</keyword>
<dbReference type="PROSITE" id="PS50089">
    <property type="entry name" value="ZF_RING_2"/>
    <property type="match status" value="1"/>
</dbReference>
<comment type="catalytic activity">
    <reaction evidence="1">
        <text>S-ubiquitinyl-[E2 ubiquitin-conjugating enzyme]-L-cysteine + [acceptor protein]-L-lysine = [E2 ubiquitin-conjugating enzyme]-L-cysteine + N(6)-ubiquitinyl-[acceptor protein]-L-lysine.</text>
        <dbReference type="EC" id="2.3.2.27"/>
    </reaction>
</comment>
<dbReference type="GO" id="GO:0008270">
    <property type="term" value="F:zinc ion binding"/>
    <property type="evidence" value="ECO:0007669"/>
    <property type="project" value="UniProtKB-KW"/>
</dbReference>
<dbReference type="SUPFAM" id="SSF57850">
    <property type="entry name" value="RING/U-box"/>
    <property type="match status" value="1"/>
</dbReference>
<dbReference type="EC" id="2.3.2.27" evidence="3"/>
<keyword evidence="5" id="KW-0479">Metal-binding</keyword>
<dbReference type="PANTHER" id="PTHR46463:SF10">
    <property type="entry name" value="OS01G0926200 PROTEIN"/>
    <property type="match status" value="1"/>
</dbReference>
<name>A0A5J4YUS6_PORPP</name>
<keyword evidence="13" id="KW-1185">Reference proteome</keyword>
<evidence type="ECO:0000259" key="11">
    <source>
        <dbReference type="PROSITE" id="PS50089"/>
    </source>
</evidence>
<feature type="compositionally biased region" description="Acidic residues" evidence="10">
    <location>
        <begin position="18"/>
        <end position="28"/>
    </location>
</feature>
<dbReference type="EMBL" id="VRMN01000004">
    <property type="protein sequence ID" value="KAA8494582.1"/>
    <property type="molecule type" value="Genomic_DNA"/>
</dbReference>
<dbReference type="GO" id="GO:0061630">
    <property type="term" value="F:ubiquitin protein ligase activity"/>
    <property type="evidence" value="ECO:0007669"/>
    <property type="project" value="UniProtKB-EC"/>
</dbReference>
<feature type="compositionally biased region" description="Low complexity" evidence="10">
    <location>
        <begin position="78"/>
        <end position="89"/>
    </location>
</feature>
<dbReference type="InterPro" id="IPR001841">
    <property type="entry name" value="Znf_RING"/>
</dbReference>
<evidence type="ECO:0000256" key="4">
    <source>
        <dbReference type="ARBA" id="ARBA00022679"/>
    </source>
</evidence>
<evidence type="ECO:0000256" key="9">
    <source>
        <dbReference type="PROSITE-ProRule" id="PRU00175"/>
    </source>
</evidence>
<evidence type="ECO:0000256" key="2">
    <source>
        <dbReference type="ARBA" id="ARBA00004906"/>
    </source>
</evidence>
<dbReference type="PANTHER" id="PTHR46463">
    <property type="entry name" value="ZINC FINGER, RING/FYVE/PHD-TYPE"/>
    <property type="match status" value="1"/>
</dbReference>
<dbReference type="Gene3D" id="3.30.40.10">
    <property type="entry name" value="Zinc/RING finger domain, C3HC4 (zinc finger)"/>
    <property type="match status" value="1"/>
</dbReference>
<keyword evidence="4" id="KW-0808">Transferase</keyword>
<accession>A0A5J4YUS6</accession>
<evidence type="ECO:0000256" key="3">
    <source>
        <dbReference type="ARBA" id="ARBA00012483"/>
    </source>
</evidence>
<reference evidence="13" key="1">
    <citation type="journal article" date="2019" name="Nat. Commun.">
        <title>Expansion of phycobilisome linker gene families in mesophilic red algae.</title>
        <authorList>
            <person name="Lee J."/>
            <person name="Kim D."/>
            <person name="Bhattacharya D."/>
            <person name="Yoon H.S."/>
        </authorList>
    </citation>
    <scope>NUCLEOTIDE SEQUENCE [LARGE SCALE GENOMIC DNA]</scope>
    <source>
        <strain evidence="13">CCMP 1328</strain>
    </source>
</reference>
<keyword evidence="8" id="KW-0862">Zinc</keyword>
<dbReference type="SMART" id="SM00184">
    <property type="entry name" value="RING"/>
    <property type="match status" value="1"/>
</dbReference>
<evidence type="ECO:0000256" key="6">
    <source>
        <dbReference type="ARBA" id="ARBA00022771"/>
    </source>
</evidence>
<comment type="caution">
    <text evidence="12">The sequence shown here is derived from an EMBL/GenBank/DDBJ whole genome shotgun (WGS) entry which is preliminary data.</text>
</comment>
<dbReference type="InterPro" id="IPR013083">
    <property type="entry name" value="Znf_RING/FYVE/PHD"/>
</dbReference>
<evidence type="ECO:0000256" key="5">
    <source>
        <dbReference type="ARBA" id="ARBA00022723"/>
    </source>
</evidence>
<dbReference type="OrthoDB" id="8062037at2759"/>
<feature type="compositionally biased region" description="Polar residues" evidence="10">
    <location>
        <begin position="45"/>
        <end position="66"/>
    </location>
</feature>
<organism evidence="12 13">
    <name type="scientific">Porphyridium purpureum</name>
    <name type="common">Red alga</name>
    <name type="synonym">Porphyridium cruentum</name>
    <dbReference type="NCBI Taxonomy" id="35688"/>
    <lineage>
        <taxon>Eukaryota</taxon>
        <taxon>Rhodophyta</taxon>
        <taxon>Bangiophyceae</taxon>
        <taxon>Porphyridiales</taxon>
        <taxon>Porphyridiaceae</taxon>
        <taxon>Porphyridium</taxon>
    </lineage>
</organism>
<comment type="pathway">
    <text evidence="2">Protein modification; protein ubiquitination.</text>
</comment>
<evidence type="ECO:0000256" key="7">
    <source>
        <dbReference type="ARBA" id="ARBA00022786"/>
    </source>
</evidence>
<evidence type="ECO:0000313" key="13">
    <source>
        <dbReference type="Proteomes" id="UP000324585"/>
    </source>
</evidence>
<dbReference type="Proteomes" id="UP000324585">
    <property type="component" value="Unassembled WGS sequence"/>
</dbReference>
<dbReference type="Pfam" id="PF12678">
    <property type="entry name" value="zf-rbx1"/>
    <property type="match status" value="1"/>
</dbReference>
<dbReference type="AlphaFoldDB" id="A0A5J4YUS6"/>
<evidence type="ECO:0000256" key="10">
    <source>
        <dbReference type="SAM" id="MobiDB-lite"/>
    </source>
</evidence>
<evidence type="ECO:0000256" key="8">
    <source>
        <dbReference type="ARBA" id="ARBA00022833"/>
    </source>
</evidence>
<evidence type="ECO:0000256" key="1">
    <source>
        <dbReference type="ARBA" id="ARBA00000900"/>
    </source>
</evidence>
<sequence length="260" mass="27750">MGQCLPSTIDAHVPLGLLEDEHDLESEQAQERGRARGNPGAGDSSAAQSSYISRESLASASGSVNRSLRESEGGGVAGSHPPAGAAASATDCRVNSENEEIEPFIALTPEEPQHELRHSAEHAAWPRNHKQAGIAHTKDMTKSSAESKSAKEVTTVAGTSVGTAANQLGFESGSRMPPPPPPLVACASVVYDLTDGKDEELCPTCLEEYTMENPQILSSCGHAYHLACIYEWLERSPYCPICAARMDFEELQGLAEFWAE</sequence>
<feature type="region of interest" description="Disordered" evidence="10">
    <location>
        <begin position="15"/>
        <end position="94"/>
    </location>
</feature>
<dbReference type="CDD" id="cd23116">
    <property type="entry name" value="RING-H2_AIRP1-like"/>
    <property type="match status" value="1"/>
</dbReference>
<keyword evidence="6 9" id="KW-0863">Zinc-finger</keyword>
<feature type="compositionally biased region" description="Low complexity" evidence="10">
    <location>
        <begin position="142"/>
        <end position="153"/>
    </location>
</feature>
<gene>
    <name evidence="12" type="ORF">FVE85_2823</name>
</gene>
<feature type="domain" description="RING-type" evidence="11">
    <location>
        <begin position="202"/>
        <end position="242"/>
    </location>
</feature>
<protein>
    <recommendedName>
        <fullName evidence="3">RING-type E3 ubiquitin transferase</fullName>
        <ecNumber evidence="3">2.3.2.27</ecNumber>
    </recommendedName>
</protein>